<evidence type="ECO:0000313" key="3">
    <source>
        <dbReference type="Proteomes" id="UP000315252"/>
    </source>
</evidence>
<dbReference type="EMBL" id="VHSH01000006">
    <property type="protein sequence ID" value="TQV78610.1"/>
    <property type="molecule type" value="Genomic_DNA"/>
</dbReference>
<dbReference type="InterPro" id="IPR013783">
    <property type="entry name" value="Ig-like_fold"/>
</dbReference>
<evidence type="ECO:0000313" key="2">
    <source>
        <dbReference type="EMBL" id="TQV78610.1"/>
    </source>
</evidence>
<dbReference type="AlphaFoldDB" id="A0A545TMZ6"/>
<dbReference type="OrthoDB" id="9795530at2"/>
<evidence type="ECO:0000259" key="1">
    <source>
        <dbReference type="Pfam" id="PF08770"/>
    </source>
</evidence>
<dbReference type="SUPFAM" id="SSF81296">
    <property type="entry name" value="E set domains"/>
    <property type="match status" value="1"/>
</dbReference>
<reference evidence="2 3" key="1">
    <citation type="submission" date="2019-06" db="EMBL/GenBank/DDBJ databases">
        <title>Whole genome sequence for Rhodospirillaceae sp. R148.</title>
        <authorList>
            <person name="Wang G."/>
        </authorList>
    </citation>
    <scope>NUCLEOTIDE SEQUENCE [LARGE SCALE GENOMIC DNA]</scope>
    <source>
        <strain evidence="2 3">R148</strain>
    </source>
</reference>
<dbReference type="InterPro" id="IPR030995">
    <property type="entry name" value="SoxZ"/>
</dbReference>
<accession>A0A545TMZ6</accession>
<dbReference type="NCBIfam" id="TIGR04490">
    <property type="entry name" value="SoxZ_true"/>
    <property type="match status" value="1"/>
</dbReference>
<organism evidence="2 3">
    <name type="scientific">Denitrobaculum tricleocarpae</name>
    <dbReference type="NCBI Taxonomy" id="2591009"/>
    <lineage>
        <taxon>Bacteria</taxon>
        <taxon>Pseudomonadati</taxon>
        <taxon>Pseudomonadota</taxon>
        <taxon>Alphaproteobacteria</taxon>
        <taxon>Rhodospirillales</taxon>
        <taxon>Rhodospirillaceae</taxon>
        <taxon>Denitrobaculum</taxon>
    </lineage>
</organism>
<gene>
    <name evidence="2" type="primary">soxZ</name>
    <name evidence="2" type="ORF">FKG95_18845</name>
</gene>
<dbReference type="InterPro" id="IPR014756">
    <property type="entry name" value="Ig_E-set"/>
</dbReference>
<proteinExistence type="predicted"/>
<dbReference type="RefSeq" id="WP_142897943.1">
    <property type="nucleotide sequence ID" value="NZ_ML660057.1"/>
</dbReference>
<dbReference type="Pfam" id="PF08770">
    <property type="entry name" value="SoxZ"/>
    <property type="match status" value="1"/>
</dbReference>
<dbReference type="Proteomes" id="UP000315252">
    <property type="component" value="Unassembled WGS sequence"/>
</dbReference>
<comment type="caution">
    <text evidence="2">The sequence shown here is derived from an EMBL/GenBank/DDBJ whole genome shotgun (WGS) entry which is preliminary data.</text>
</comment>
<sequence length="108" mass="12153">MAKSKPRVKAPKAASKGEVITIKTLISHKMESGQRKDKQGNLIPRQIIHNFTAKFNGETVFAVDIEPAISANPYLQFKMRADEPGEFEFIWQDDDGSVYSKKQKLSVT</sequence>
<dbReference type="Gene3D" id="2.60.40.10">
    <property type="entry name" value="Immunoglobulins"/>
    <property type="match status" value="1"/>
</dbReference>
<name>A0A545TMZ6_9PROT</name>
<feature type="domain" description="Sulphur oxidation protein SoxZ" evidence="1">
    <location>
        <begin position="9"/>
        <end position="103"/>
    </location>
</feature>
<protein>
    <submittedName>
        <fullName evidence="2">Thiosulfate oxidation carrier complex protein SoxZ</fullName>
    </submittedName>
</protein>
<dbReference type="InterPro" id="IPR014880">
    <property type="entry name" value="SoxZ_dom"/>
</dbReference>
<keyword evidence="3" id="KW-1185">Reference proteome</keyword>